<keyword evidence="2" id="KW-0472">Membrane</keyword>
<sequence length="393" mass="45046">MPMESSKMYSFRGFRNSDGFDDKPSETSTNKLIRSIDTLSNSIRAMKQKNVDIDGLLGHRSLSVPLTDQTMSTYSYISPTQPMSHDLPPLTDIEEHDDEGHGVYGEELFSQFNQLNGVPSIDLASLPGNEHYPNLLMDGQEIGNGLDDRNDPMNQIFSRGSLLENSLDNPFDPKGLSFGGNRMGNMNLDLLLSGKPNFEGRNLFHKWLGPDLNEKPIIDPSMILSHVISELKNWSDYFGQIEQDLRYKLNIQENLTLKTVAHQEAPETFLTMSALKMEKILEVKLIVLFLMYLVIVPTPMCSSGYRRRGQRLILSIGGGLLGCKIKTVTIPVHFPIPYHYHHHHNHDHHNHHTHHGHSSHHKPDHWTHRNDYSNLHSKWHYPQHYIHPSMFWI</sequence>
<reference evidence="3" key="2">
    <citation type="submission" date="2015-06" db="UniProtKB">
        <authorList>
            <consortium name="EnsemblMetazoa"/>
        </authorList>
    </citation>
    <scope>IDENTIFICATION</scope>
</reference>
<reference evidence="4" key="1">
    <citation type="submission" date="2011-08" db="EMBL/GenBank/DDBJ databases">
        <authorList>
            <person name="Rombauts S."/>
        </authorList>
    </citation>
    <scope>NUCLEOTIDE SEQUENCE</scope>
    <source>
        <strain evidence="4">London</strain>
    </source>
</reference>
<proteinExistence type="predicted"/>
<evidence type="ECO:0000313" key="4">
    <source>
        <dbReference type="Proteomes" id="UP000015104"/>
    </source>
</evidence>
<dbReference type="EMBL" id="CAEY01000835">
    <property type="status" value="NOT_ANNOTATED_CDS"/>
    <property type="molecule type" value="Genomic_DNA"/>
</dbReference>
<dbReference type="Proteomes" id="UP000015104">
    <property type="component" value="Unassembled WGS sequence"/>
</dbReference>
<dbReference type="HOGENOM" id="CLU_702713_0_0_1"/>
<organism evidence="3 4">
    <name type="scientific">Tetranychus urticae</name>
    <name type="common">Two-spotted spider mite</name>
    <dbReference type="NCBI Taxonomy" id="32264"/>
    <lineage>
        <taxon>Eukaryota</taxon>
        <taxon>Metazoa</taxon>
        <taxon>Ecdysozoa</taxon>
        <taxon>Arthropoda</taxon>
        <taxon>Chelicerata</taxon>
        <taxon>Arachnida</taxon>
        <taxon>Acari</taxon>
        <taxon>Acariformes</taxon>
        <taxon>Trombidiformes</taxon>
        <taxon>Prostigmata</taxon>
        <taxon>Eleutherengona</taxon>
        <taxon>Raphignathae</taxon>
        <taxon>Tetranychoidea</taxon>
        <taxon>Tetranychidae</taxon>
        <taxon>Tetranychus</taxon>
    </lineage>
</organism>
<feature type="transmembrane region" description="Helical" evidence="2">
    <location>
        <begin position="285"/>
        <end position="305"/>
    </location>
</feature>
<name>T1JXP9_TETUR</name>
<feature type="region of interest" description="Disordered" evidence="1">
    <location>
        <begin position="1"/>
        <end position="28"/>
    </location>
</feature>
<dbReference type="EnsemblMetazoa" id="tetur02g12800.1">
    <property type="protein sequence ID" value="tetur02g12800.1"/>
    <property type="gene ID" value="tetur02g12800"/>
</dbReference>
<dbReference type="AlphaFoldDB" id="T1JXP9"/>
<feature type="region of interest" description="Disordered" evidence="1">
    <location>
        <begin position="345"/>
        <end position="365"/>
    </location>
</feature>
<evidence type="ECO:0000256" key="2">
    <source>
        <dbReference type="SAM" id="Phobius"/>
    </source>
</evidence>
<evidence type="ECO:0000256" key="1">
    <source>
        <dbReference type="SAM" id="MobiDB-lite"/>
    </source>
</evidence>
<keyword evidence="2" id="KW-0812">Transmembrane</keyword>
<accession>T1JXP9</accession>
<evidence type="ECO:0000313" key="3">
    <source>
        <dbReference type="EnsemblMetazoa" id="tetur02g12800.1"/>
    </source>
</evidence>
<protein>
    <submittedName>
        <fullName evidence="3">Uncharacterized protein</fullName>
    </submittedName>
</protein>
<keyword evidence="4" id="KW-1185">Reference proteome</keyword>
<feature type="compositionally biased region" description="Basic residues" evidence="1">
    <location>
        <begin position="345"/>
        <end position="363"/>
    </location>
</feature>
<keyword evidence="2" id="KW-1133">Transmembrane helix</keyword>